<feature type="compositionally biased region" description="Polar residues" evidence="1">
    <location>
        <begin position="158"/>
        <end position="176"/>
    </location>
</feature>
<dbReference type="OrthoDB" id="5364312at2759"/>
<feature type="compositionally biased region" description="Polar residues" evidence="1">
    <location>
        <begin position="90"/>
        <end position="101"/>
    </location>
</feature>
<feature type="compositionally biased region" description="Polar residues" evidence="1">
    <location>
        <begin position="344"/>
        <end position="358"/>
    </location>
</feature>
<dbReference type="EMBL" id="JABEYC010001129">
    <property type="protein sequence ID" value="KAF4968876.1"/>
    <property type="molecule type" value="Genomic_DNA"/>
</dbReference>
<organism evidence="2 3">
    <name type="scientific">Fusarium zealandicum</name>
    <dbReference type="NCBI Taxonomy" id="1053134"/>
    <lineage>
        <taxon>Eukaryota</taxon>
        <taxon>Fungi</taxon>
        <taxon>Dikarya</taxon>
        <taxon>Ascomycota</taxon>
        <taxon>Pezizomycotina</taxon>
        <taxon>Sordariomycetes</taxon>
        <taxon>Hypocreomycetidae</taxon>
        <taxon>Hypocreales</taxon>
        <taxon>Nectriaceae</taxon>
        <taxon>Fusarium</taxon>
        <taxon>Fusarium staphyleae species complex</taxon>
    </lineage>
</organism>
<feature type="region of interest" description="Disordered" evidence="1">
    <location>
        <begin position="1"/>
        <end position="176"/>
    </location>
</feature>
<evidence type="ECO:0000313" key="2">
    <source>
        <dbReference type="EMBL" id="KAF4968876.1"/>
    </source>
</evidence>
<feature type="compositionally biased region" description="Polar residues" evidence="1">
    <location>
        <begin position="142"/>
        <end position="151"/>
    </location>
</feature>
<reference evidence="2" key="1">
    <citation type="journal article" date="2020" name="BMC Genomics">
        <title>Correction to: Identification and distribution of gene clusters required for synthesis of sphingolipid metabolism inhibitors in diverse species of the filamentous fungus Fusarium.</title>
        <authorList>
            <person name="Kim H.S."/>
            <person name="Lohmar J.M."/>
            <person name="Busman M."/>
            <person name="Brown D.W."/>
            <person name="Naumann T.A."/>
            <person name="Divon H.H."/>
            <person name="Lysoe E."/>
            <person name="Uhlig S."/>
            <person name="Proctor R.H."/>
        </authorList>
    </citation>
    <scope>NUCLEOTIDE SEQUENCE</scope>
    <source>
        <strain evidence="2">NRRL 22465</strain>
    </source>
</reference>
<evidence type="ECO:0000256" key="1">
    <source>
        <dbReference type="SAM" id="MobiDB-lite"/>
    </source>
</evidence>
<dbReference type="AlphaFoldDB" id="A0A8H4U315"/>
<feature type="region of interest" description="Disordered" evidence="1">
    <location>
        <begin position="370"/>
        <end position="393"/>
    </location>
</feature>
<proteinExistence type="predicted"/>
<keyword evidence="3" id="KW-1185">Reference proteome</keyword>
<gene>
    <name evidence="2" type="ORF">FZEAL_10332</name>
</gene>
<reference evidence="2" key="2">
    <citation type="submission" date="2020-05" db="EMBL/GenBank/DDBJ databases">
        <authorList>
            <person name="Kim H.-S."/>
            <person name="Proctor R.H."/>
            <person name="Brown D.W."/>
        </authorList>
    </citation>
    <scope>NUCLEOTIDE SEQUENCE</scope>
    <source>
        <strain evidence="2">NRRL 22465</strain>
    </source>
</reference>
<feature type="compositionally biased region" description="Low complexity" evidence="1">
    <location>
        <begin position="67"/>
        <end position="89"/>
    </location>
</feature>
<feature type="compositionally biased region" description="Low complexity" evidence="1">
    <location>
        <begin position="304"/>
        <end position="315"/>
    </location>
</feature>
<accession>A0A8H4U315</accession>
<comment type="caution">
    <text evidence="2">The sequence shown here is derived from an EMBL/GenBank/DDBJ whole genome shotgun (WGS) entry which is preliminary data.</text>
</comment>
<dbReference type="Proteomes" id="UP000635477">
    <property type="component" value="Unassembled WGS sequence"/>
</dbReference>
<dbReference type="PANTHER" id="PTHR42111:SF1">
    <property type="entry name" value="YALI0D23727P"/>
    <property type="match status" value="1"/>
</dbReference>
<name>A0A8H4U315_9HYPO</name>
<feature type="region of interest" description="Disordered" evidence="1">
    <location>
        <begin position="301"/>
        <end position="358"/>
    </location>
</feature>
<sequence>MSLAEAAPITRGDRITNADEGDDQRLGDSTPRARDFADETESQPGDAKKDSKSKKRSLLDFVKKKTSSPAKSEAKSSSKTTTNESKSQSHTPSNANSTTASPPLMSREPSKLSSNHPAWNVPGEQGFALPSSPSHGFAGSPGLSSAATSQIFERDVQDSTVLKPNSPSVPAHIQTENYIPSVLDDASEAITNEKLDPDTVEIVTHSSHQPAAVTVTGANNGLPSYDQTPTEWAAELASFADRDAVSADNASNYGSLDSADVRRLSFISFADVVQAEHNPSAGVAGSHDSIHLAGLTSLPAAINRSPSPIRSPVSSQAPETSPPTSNPGSMKGFELSPHRRPLGSPTSTTLTHNTSGNDLNIETMSQALRRTGSTDLSNVRSHPTSPTEVSHLR</sequence>
<protein>
    <submittedName>
        <fullName evidence="2">Uncharacterized protein</fullName>
    </submittedName>
</protein>
<dbReference type="PANTHER" id="PTHR42111">
    <property type="entry name" value="YALI0D23727P"/>
    <property type="match status" value="1"/>
</dbReference>
<feature type="compositionally biased region" description="Basic and acidic residues" evidence="1">
    <location>
        <begin position="11"/>
        <end position="37"/>
    </location>
</feature>
<evidence type="ECO:0000313" key="3">
    <source>
        <dbReference type="Proteomes" id="UP000635477"/>
    </source>
</evidence>